<keyword evidence="2" id="KW-1185">Reference proteome</keyword>
<name>A0ABS3YIU4_9BACT</name>
<evidence type="ECO:0000313" key="2">
    <source>
        <dbReference type="Proteomes" id="UP000679126"/>
    </source>
</evidence>
<protein>
    <submittedName>
        <fullName evidence="1">DUF4249 domain-containing protein</fullName>
    </submittedName>
</protein>
<gene>
    <name evidence="1" type="ORF">J7I43_20415</name>
</gene>
<reference evidence="2" key="1">
    <citation type="submission" date="2021-03" db="EMBL/GenBank/DDBJ databases">
        <title>Assistant Professor.</title>
        <authorList>
            <person name="Huq M.A."/>
        </authorList>
    </citation>
    <scope>NUCLEOTIDE SEQUENCE [LARGE SCALE GENOMIC DNA]</scope>
    <source>
        <strain evidence="2">MAH-28</strain>
    </source>
</reference>
<accession>A0ABS3YIU4</accession>
<evidence type="ECO:0000313" key="1">
    <source>
        <dbReference type="EMBL" id="MBO9154601.1"/>
    </source>
</evidence>
<organism evidence="1 2">
    <name type="scientific">Chitinophaga chungangae</name>
    <dbReference type="NCBI Taxonomy" id="2821488"/>
    <lineage>
        <taxon>Bacteria</taxon>
        <taxon>Pseudomonadati</taxon>
        <taxon>Bacteroidota</taxon>
        <taxon>Chitinophagia</taxon>
        <taxon>Chitinophagales</taxon>
        <taxon>Chitinophagaceae</taxon>
        <taxon>Chitinophaga</taxon>
    </lineage>
</organism>
<sequence length="283" mass="31521">MKTTRWYGIIFCLIFSACERTVELDIPYEGDKLVVNGFIQPDSVVYLRVTRSQPPGGSEFPEVRSARVELKAGAEILPLQWQVIGGKGYFVSAKPAKPGVEYNISVSAAGLDTVTARDTLPRKPLLAEPFAQAGGNRVKFVMKDIPGADYYRFRLFKGAKNGNGETTPVERRLYRFDPSYNNSFTDMLTENYLESTLIADDRFDGRELTIVMQTKDVNIKDDILLLEVTGLTSNSWLYLKTLEVQTLNEGNILIDPSKVYTNVVKGYGILGGVNAARLEVTVK</sequence>
<dbReference type="Proteomes" id="UP000679126">
    <property type="component" value="Unassembled WGS sequence"/>
</dbReference>
<proteinExistence type="predicted"/>
<dbReference type="RefSeq" id="WP_209147716.1">
    <property type="nucleotide sequence ID" value="NZ_JAGHKP010000004.1"/>
</dbReference>
<comment type="caution">
    <text evidence="1">The sequence shown here is derived from an EMBL/GenBank/DDBJ whole genome shotgun (WGS) entry which is preliminary data.</text>
</comment>
<dbReference type="PROSITE" id="PS51257">
    <property type="entry name" value="PROKAR_LIPOPROTEIN"/>
    <property type="match status" value="1"/>
</dbReference>
<dbReference type="InterPro" id="IPR025345">
    <property type="entry name" value="DUF4249"/>
</dbReference>
<dbReference type="Pfam" id="PF14054">
    <property type="entry name" value="DUF4249"/>
    <property type="match status" value="1"/>
</dbReference>
<dbReference type="EMBL" id="JAGHKP010000004">
    <property type="protein sequence ID" value="MBO9154601.1"/>
    <property type="molecule type" value="Genomic_DNA"/>
</dbReference>